<dbReference type="Proteomes" id="UP001189429">
    <property type="component" value="Unassembled WGS sequence"/>
</dbReference>
<sequence length="265" mass="29360">MTGQQNTPLKDLQALSNFVQFLVALTAGMQTRTNEKKPKVVKFLRKSKSGAKAVQQPMTLEAQSAMCDAWCRMMLGSHTVVATVNSNESGVALHRPALQSALEQCVQHGAALVVATVDRLARNIARFAAVMLARIPVFVAEFNIKGVMDGTLMERSSVYRAALEAHLEGLRIQYRIQTIMPIVKRKKKKMGGRAHNKGPERRKQNAMAEARAVKPHMKEYMATDAAWTAPRMATWLGEKGIRTANGKKFTARIVKGHLQRLGLWA</sequence>
<feature type="region of interest" description="Disordered" evidence="3">
    <location>
        <begin position="187"/>
        <end position="207"/>
    </location>
</feature>
<feature type="compositionally biased region" description="Basic residues" evidence="3">
    <location>
        <begin position="187"/>
        <end position="196"/>
    </location>
</feature>
<evidence type="ECO:0000256" key="1">
    <source>
        <dbReference type="ARBA" id="ARBA00023125"/>
    </source>
</evidence>
<dbReference type="InterPro" id="IPR036162">
    <property type="entry name" value="Resolvase-like_N_sf"/>
</dbReference>
<keyword evidence="6" id="KW-1185">Reference proteome</keyword>
<evidence type="ECO:0000259" key="4">
    <source>
        <dbReference type="SMART" id="SM00857"/>
    </source>
</evidence>
<protein>
    <recommendedName>
        <fullName evidence="4">Resolvase/invertase-type recombinase catalytic domain-containing protein</fullName>
    </recommendedName>
</protein>
<gene>
    <name evidence="5" type="ORF">PCOR1329_LOCUS62219</name>
</gene>
<evidence type="ECO:0000256" key="2">
    <source>
        <dbReference type="ARBA" id="ARBA00023172"/>
    </source>
</evidence>
<dbReference type="PANTHER" id="PTHR30461">
    <property type="entry name" value="DNA-INVERTASE FROM LAMBDOID PROPHAGE"/>
    <property type="match status" value="1"/>
</dbReference>
<dbReference type="PANTHER" id="PTHR30461:SF2">
    <property type="entry name" value="SERINE RECOMBINASE PINE-RELATED"/>
    <property type="match status" value="1"/>
</dbReference>
<accession>A0ABN9VZ04</accession>
<dbReference type="Gene3D" id="3.40.50.1390">
    <property type="entry name" value="Resolvase, N-terminal catalytic domain"/>
    <property type="match status" value="1"/>
</dbReference>
<dbReference type="InterPro" id="IPR050639">
    <property type="entry name" value="SSR_resolvase"/>
</dbReference>
<evidence type="ECO:0000256" key="3">
    <source>
        <dbReference type="SAM" id="MobiDB-lite"/>
    </source>
</evidence>
<dbReference type="Pfam" id="PF00239">
    <property type="entry name" value="Resolvase"/>
    <property type="match status" value="1"/>
</dbReference>
<keyword evidence="1" id="KW-0238">DNA-binding</keyword>
<evidence type="ECO:0000313" key="6">
    <source>
        <dbReference type="Proteomes" id="UP001189429"/>
    </source>
</evidence>
<name>A0ABN9VZ04_9DINO</name>
<feature type="domain" description="Resolvase/invertase-type recombinase catalytic" evidence="4">
    <location>
        <begin position="40"/>
        <end position="189"/>
    </location>
</feature>
<proteinExistence type="predicted"/>
<dbReference type="SMART" id="SM00857">
    <property type="entry name" value="Resolvase"/>
    <property type="match status" value="1"/>
</dbReference>
<organism evidence="5 6">
    <name type="scientific">Prorocentrum cordatum</name>
    <dbReference type="NCBI Taxonomy" id="2364126"/>
    <lineage>
        <taxon>Eukaryota</taxon>
        <taxon>Sar</taxon>
        <taxon>Alveolata</taxon>
        <taxon>Dinophyceae</taxon>
        <taxon>Prorocentrales</taxon>
        <taxon>Prorocentraceae</taxon>
        <taxon>Prorocentrum</taxon>
    </lineage>
</organism>
<dbReference type="SUPFAM" id="SSF53041">
    <property type="entry name" value="Resolvase-like"/>
    <property type="match status" value="1"/>
</dbReference>
<evidence type="ECO:0000313" key="5">
    <source>
        <dbReference type="EMBL" id="CAK0878461.1"/>
    </source>
</evidence>
<dbReference type="EMBL" id="CAUYUJ010017849">
    <property type="protein sequence ID" value="CAK0878461.1"/>
    <property type="molecule type" value="Genomic_DNA"/>
</dbReference>
<keyword evidence="2" id="KW-0233">DNA recombination</keyword>
<reference evidence="5" key="1">
    <citation type="submission" date="2023-10" db="EMBL/GenBank/DDBJ databases">
        <authorList>
            <person name="Chen Y."/>
            <person name="Shah S."/>
            <person name="Dougan E. K."/>
            <person name="Thang M."/>
            <person name="Chan C."/>
        </authorList>
    </citation>
    <scope>NUCLEOTIDE SEQUENCE [LARGE SCALE GENOMIC DNA]</scope>
</reference>
<comment type="caution">
    <text evidence="5">The sequence shown here is derived from an EMBL/GenBank/DDBJ whole genome shotgun (WGS) entry which is preliminary data.</text>
</comment>
<dbReference type="InterPro" id="IPR006119">
    <property type="entry name" value="Resolv_N"/>
</dbReference>